<gene>
    <name evidence="1" type="ORF">K435DRAFT_877702</name>
</gene>
<proteinExistence type="predicted"/>
<sequence>MTGSSHSGTASDVTVTGCQRELAAVLKTLQDPTISVPFPYVSKARAVIDNVITAIRGVNDNKCAFQQLAQDVYEVASMVASTLQRAAEHCKRECAQNAEVNEELQTLTRYGTSGLDLPVTDIIF</sequence>
<name>A0A4S8KPH6_DENBC</name>
<evidence type="ECO:0000313" key="1">
    <source>
        <dbReference type="EMBL" id="THU77549.1"/>
    </source>
</evidence>
<protein>
    <submittedName>
        <fullName evidence="1">Uncharacterized protein</fullName>
    </submittedName>
</protein>
<evidence type="ECO:0000313" key="2">
    <source>
        <dbReference type="Proteomes" id="UP000297245"/>
    </source>
</evidence>
<organism evidence="1 2">
    <name type="scientific">Dendrothele bispora (strain CBS 962.96)</name>
    <dbReference type="NCBI Taxonomy" id="1314807"/>
    <lineage>
        <taxon>Eukaryota</taxon>
        <taxon>Fungi</taxon>
        <taxon>Dikarya</taxon>
        <taxon>Basidiomycota</taxon>
        <taxon>Agaricomycotina</taxon>
        <taxon>Agaricomycetes</taxon>
        <taxon>Agaricomycetidae</taxon>
        <taxon>Agaricales</taxon>
        <taxon>Agaricales incertae sedis</taxon>
        <taxon>Dendrothele</taxon>
    </lineage>
</organism>
<dbReference type="Proteomes" id="UP000297245">
    <property type="component" value="Unassembled WGS sequence"/>
</dbReference>
<dbReference type="AlphaFoldDB" id="A0A4S8KPH6"/>
<dbReference type="EMBL" id="ML180407">
    <property type="protein sequence ID" value="THU77549.1"/>
    <property type="molecule type" value="Genomic_DNA"/>
</dbReference>
<accession>A0A4S8KPH6</accession>
<keyword evidence="2" id="KW-1185">Reference proteome</keyword>
<reference evidence="1 2" key="1">
    <citation type="journal article" date="2019" name="Nat. Ecol. Evol.">
        <title>Megaphylogeny resolves global patterns of mushroom evolution.</title>
        <authorList>
            <person name="Varga T."/>
            <person name="Krizsan K."/>
            <person name="Foldi C."/>
            <person name="Dima B."/>
            <person name="Sanchez-Garcia M."/>
            <person name="Sanchez-Ramirez S."/>
            <person name="Szollosi G.J."/>
            <person name="Szarkandi J.G."/>
            <person name="Papp V."/>
            <person name="Albert L."/>
            <person name="Andreopoulos W."/>
            <person name="Angelini C."/>
            <person name="Antonin V."/>
            <person name="Barry K.W."/>
            <person name="Bougher N.L."/>
            <person name="Buchanan P."/>
            <person name="Buyck B."/>
            <person name="Bense V."/>
            <person name="Catcheside P."/>
            <person name="Chovatia M."/>
            <person name="Cooper J."/>
            <person name="Damon W."/>
            <person name="Desjardin D."/>
            <person name="Finy P."/>
            <person name="Geml J."/>
            <person name="Haridas S."/>
            <person name="Hughes K."/>
            <person name="Justo A."/>
            <person name="Karasinski D."/>
            <person name="Kautmanova I."/>
            <person name="Kiss B."/>
            <person name="Kocsube S."/>
            <person name="Kotiranta H."/>
            <person name="LaButti K.M."/>
            <person name="Lechner B.E."/>
            <person name="Liimatainen K."/>
            <person name="Lipzen A."/>
            <person name="Lukacs Z."/>
            <person name="Mihaltcheva S."/>
            <person name="Morgado L.N."/>
            <person name="Niskanen T."/>
            <person name="Noordeloos M.E."/>
            <person name="Ohm R.A."/>
            <person name="Ortiz-Santana B."/>
            <person name="Ovrebo C."/>
            <person name="Racz N."/>
            <person name="Riley R."/>
            <person name="Savchenko A."/>
            <person name="Shiryaev A."/>
            <person name="Soop K."/>
            <person name="Spirin V."/>
            <person name="Szebenyi C."/>
            <person name="Tomsovsky M."/>
            <person name="Tulloss R.E."/>
            <person name="Uehling J."/>
            <person name="Grigoriev I.V."/>
            <person name="Vagvolgyi C."/>
            <person name="Papp T."/>
            <person name="Martin F.M."/>
            <person name="Miettinen O."/>
            <person name="Hibbett D.S."/>
            <person name="Nagy L.G."/>
        </authorList>
    </citation>
    <scope>NUCLEOTIDE SEQUENCE [LARGE SCALE GENOMIC DNA]</scope>
    <source>
        <strain evidence="1 2">CBS 962.96</strain>
    </source>
</reference>
<dbReference type="OrthoDB" id="192148at2759"/>